<accession>A0A1S8KLZ1</accession>
<protein>
    <submittedName>
        <fullName evidence="2">Uncharacterized protein</fullName>
    </submittedName>
</protein>
<evidence type="ECO:0000256" key="1">
    <source>
        <dbReference type="SAM" id="Coils"/>
    </source>
</evidence>
<evidence type="ECO:0000313" key="3">
    <source>
        <dbReference type="Proteomes" id="UP000190409"/>
    </source>
</evidence>
<gene>
    <name evidence="2" type="ORF">BWX42_02255</name>
</gene>
<evidence type="ECO:0000313" key="2">
    <source>
        <dbReference type="EMBL" id="OOL80754.1"/>
    </source>
</evidence>
<dbReference type="EMBL" id="MUYF01000003">
    <property type="protein sequence ID" value="OOL80754.1"/>
    <property type="molecule type" value="Genomic_DNA"/>
</dbReference>
<dbReference type="AlphaFoldDB" id="A0A1S8KLZ1"/>
<sequence length="200" mass="23313">MFEEQLIKLGTKAADLFMTNTVDTIYKKVGAAKDDSNKEKTINRLEDLINELIDERIELNKIMKEYEELIGMQKISKEDINYIVENILPVISNFFDNDLVNNNEEIHKDEIDQLINMLKQLLSIETFTILQLLGFNFKEAVGIPLTKLVKRSIDKEGLEDIKYQYLISNNKKDAELFKLLQTEEGRVIFDELLKSKSIEY</sequence>
<proteinExistence type="predicted"/>
<comment type="caution">
    <text evidence="2">The sequence shown here is derived from an EMBL/GenBank/DDBJ whole genome shotgun (WGS) entry which is preliminary data.</text>
</comment>
<reference evidence="2 3" key="1">
    <citation type="submission" date="2017-01" db="EMBL/GenBank/DDBJ databases">
        <title>Complete Genome Sequence of Dolosigranulum pigrum isolated from a Patient with interstitial lung disease.</title>
        <authorList>
            <person name="Mukhopadhyay R."/>
            <person name="Joaquin J."/>
            <person name="Hogue R."/>
            <person name="Fitzgerald S."/>
            <person name="Jospin G."/>
            <person name="Eisen J.A."/>
            <person name="Chaturvedi V."/>
        </authorList>
    </citation>
    <scope>NUCLEOTIDE SEQUENCE [LARGE SCALE GENOMIC DNA]</scope>
    <source>
        <strain evidence="2 3">15S00348</strain>
    </source>
</reference>
<feature type="coiled-coil region" evidence="1">
    <location>
        <begin position="35"/>
        <end position="69"/>
    </location>
</feature>
<keyword evidence="1" id="KW-0175">Coiled coil</keyword>
<organism evidence="2 3">
    <name type="scientific">Dolosigranulum pigrum</name>
    <dbReference type="NCBI Taxonomy" id="29394"/>
    <lineage>
        <taxon>Bacteria</taxon>
        <taxon>Bacillati</taxon>
        <taxon>Bacillota</taxon>
        <taxon>Bacilli</taxon>
        <taxon>Lactobacillales</taxon>
        <taxon>Carnobacteriaceae</taxon>
        <taxon>Dolosigranulum</taxon>
    </lineage>
</organism>
<dbReference type="Proteomes" id="UP000190409">
    <property type="component" value="Unassembled WGS sequence"/>
</dbReference>
<name>A0A1S8KLZ1_9LACT</name>